<dbReference type="Proteomes" id="UP000238479">
    <property type="component" value="Chromosome 7"/>
</dbReference>
<gene>
    <name evidence="6" type="ORF">RchiOBHm_Chr7g0216181</name>
</gene>
<dbReference type="Pfam" id="PF02892">
    <property type="entry name" value="zf-BED"/>
    <property type="match status" value="1"/>
</dbReference>
<feature type="compositionally biased region" description="Basic and acidic residues" evidence="4">
    <location>
        <begin position="127"/>
        <end position="148"/>
    </location>
</feature>
<reference evidence="6 7" key="1">
    <citation type="journal article" date="2018" name="Nat. Genet.">
        <title>The Rosa genome provides new insights in the design of modern roses.</title>
        <authorList>
            <person name="Bendahmane M."/>
        </authorList>
    </citation>
    <scope>NUCLEOTIDE SEQUENCE [LARGE SCALE GENOMIC DNA]</scope>
    <source>
        <strain evidence="7">cv. Old Blush</strain>
    </source>
</reference>
<dbReference type="GO" id="GO:0008270">
    <property type="term" value="F:zinc ion binding"/>
    <property type="evidence" value="ECO:0007669"/>
    <property type="project" value="UniProtKB-KW"/>
</dbReference>
<evidence type="ECO:0000256" key="4">
    <source>
        <dbReference type="SAM" id="MobiDB-lite"/>
    </source>
</evidence>
<feature type="domain" description="BED-type" evidence="5">
    <location>
        <begin position="11"/>
        <end position="47"/>
    </location>
</feature>
<name>A0A2P6PBN7_ROSCH</name>
<dbReference type="GO" id="GO:0003677">
    <property type="term" value="F:DNA binding"/>
    <property type="evidence" value="ECO:0007669"/>
    <property type="project" value="InterPro"/>
</dbReference>
<evidence type="ECO:0000313" key="7">
    <source>
        <dbReference type="Proteomes" id="UP000238479"/>
    </source>
</evidence>
<dbReference type="OMA" id="KTEEIAW"/>
<dbReference type="PANTHER" id="PTHR46951:SF2">
    <property type="entry name" value="BED-TYPE DOMAIN-CONTAINING PROTEIN"/>
    <property type="match status" value="1"/>
</dbReference>
<keyword evidence="2" id="KW-0863">Zinc-finger</keyword>
<evidence type="ECO:0000313" key="6">
    <source>
        <dbReference type="EMBL" id="PRQ19343.1"/>
    </source>
</evidence>
<dbReference type="InterPro" id="IPR003656">
    <property type="entry name" value="Znf_BED"/>
</dbReference>
<feature type="compositionally biased region" description="Acidic residues" evidence="4">
    <location>
        <begin position="108"/>
        <end position="119"/>
    </location>
</feature>
<organism evidence="6 7">
    <name type="scientific">Rosa chinensis</name>
    <name type="common">China rose</name>
    <dbReference type="NCBI Taxonomy" id="74649"/>
    <lineage>
        <taxon>Eukaryota</taxon>
        <taxon>Viridiplantae</taxon>
        <taxon>Streptophyta</taxon>
        <taxon>Embryophyta</taxon>
        <taxon>Tracheophyta</taxon>
        <taxon>Spermatophyta</taxon>
        <taxon>Magnoliopsida</taxon>
        <taxon>eudicotyledons</taxon>
        <taxon>Gunneridae</taxon>
        <taxon>Pentapetalae</taxon>
        <taxon>rosids</taxon>
        <taxon>fabids</taxon>
        <taxon>Rosales</taxon>
        <taxon>Rosaceae</taxon>
        <taxon>Rosoideae</taxon>
        <taxon>Rosoideae incertae sedis</taxon>
        <taxon>Rosa</taxon>
    </lineage>
</organism>
<evidence type="ECO:0000256" key="1">
    <source>
        <dbReference type="ARBA" id="ARBA00022723"/>
    </source>
</evidence>
<comment type="caution">
    <text evidence="6">The sequence shown here is derived from an EMBL/GenBank/DDBJ whole genome shotgun (WGS) entry which is preliminary data.</text>
</comment>
<feature type="compositionally biased region" description="Low complexity" evidence="4">
    <location>
        <begin position="162"/>
        <end position="178"/>
    </location>
</feature>
<protein>
    <submittedName>
        <fullName evidence="6">Putative transcription factor/ chromatin remodeling BED-type(Zn) family</fullName>
    </submittedName>
</protein>
<dbReference type="Gramene" id="PRQ19343">
    <property type="protein sequence ID" value="PRQ19343"/>
    <property type="gene ID" value="RchiOBHm_Chr7g0216181"/>
</dbReference>
<sequence length="256" mass="29013">MASSGRGGNDPTWKYATPVEENRNGTTCIFCFATFKSGGITGLKSHLSGYDPHKSVKKCDKVPPEIKTEEIAWIKRKYFIKQEKAAVQDNIREELCNDYLGNQTSLYNDDDDNDDDDDGFQYPPDMHPAERQDYRAAVRRSTVDRDKNSQFSRSARFQFPKQSRGGSSSQQPQQVDQSKTYQYSFPEPPVVMPSKDSRSKQSTIKSLLKGDRELLATMVSKYNIYDAVPFNKADSPHFQNMLTTTGNLGKLYCVLV</sequence>
<dbReference type="EMBL" id="PDCK01000045">
    <property type="protein sequence ID" value="PRQ19343.1"/>
    <property type="molecule type" value="Genomic_DNA"/>
</dbReference>
<evidence type="ECO:0000259" key="5">
    <source>
        <dbReference type="Pfam" id="PF02892"/>
    </source>
</evidence>
<proteinExistence type="predicted"/>
<accession>A0A2P6PBN7</accession>
<keyword evidence="7" id="KW-1185">Reference proteome</keyword>
<evidence type="ECO:0000256" key="3">
    <source>
        <dbReference type="ARBA" id="ARBA00022833"/>
    </source>
</evidence>
<evidence type="ECO:0000256" key="2">
    <source>
        <dbReference type="ARBA" id="ARBA00022771"/>
    </source>
</evidence>
<keyword evidence="3" id="KW-0862">Zinc</keyword>
<keyword evidence="1" id="KW-0479">Metal-binding</keyword>
<dbReference type="PANTHER" id="PTHR46951">
    <property type="entry name" value="BED-TYPE DOMAIN-CONTAINING PROTEIN"/>
    <property type="match status" value="1"/>
</dbReference>
<dbReference type="AlphaFoldDB" id="A0A2P6PBN7"/>
<feature type="region of interest" description="Disordered" evidence="4">
    <location>
        <begin position="103"/>
        <end position="179"/>
    </location>
</feature>